<comment type="caution">
    <text evidence="3">The sequence shown here is derived from an EMBL/GenBank/DDBJ whole genome shotgun (WGS) entry which is preliminary data.</text>
</comment>
<keyword evidence="2" id="KW-1133">Transmembrane helix</keyword>
<protein>
    <submittedName>
        <fullName evidence="3">Uncharacterized protein</fullName>
    </submittedName>
</protein>
<evidence type="ECO:0000256" key="2">
    <source>
        <dbReference type="SAM" id="Phobius"/>
    </source>
</evidence>
<feature type="transmembrane region" description="Helical" evidence="2">
    <location>
        <begin position="76"/>
        <end position="97"/>
    </location>
</feature>
<evidence type="ECO:0000256" key="1">
    <source>
        <dbReference type="SAM" id="MobiDB-lite"/>
    </source>
</evidence>
<keyword evidence="2" id="KW-0812">Transmembrane</keyword>
<feature type="compositionally biased region" description="Low complexity" evidence="1">
    <location>
        <begin position="34"/>
        <end position="62"/>
    </location>
</feature>
<dbReference type="RefSeq" id="WP_155842433.1">
    <property type="nucleotide sequence ID" value="NZ_BAAAIA010000004.1"/>
</dbReference>
<reference evidence="3 4" key="1">
    <citation type="submission" date="2019-11" db="EMBL/GenBank/DDBJ databases">
        <title>Agromyces kandeliae sp. nov., isolated from mangrove soil.</title>
        <authorList>
            <person name="Wang R."/>
        </authorList>
    </citation>
    <scope>NUCLEOTIDE SEQUENCE [LARGE SCALE GENOMIC DNA]</scope>
    <source>
        <strain evidence="3 4">JCM 11431</strain>
    </source>
</reference>
<feature type="region of interest" description="Disordered" evidence="1">
    <location>
        <begin position="1"/>
        <end position="62"/>
    </location>
</feature>
<feature type="region of interest" description="Disordered" evidence="1">
    <location>
        <begin position="118"/>
        <end position="164"/>
    </location>
</feature>
<evidence type="ECO:0000313" key="3">
    <source>
        <dbReference type="EMBL" id="MUN07534.1"/>
    </source>
</evidence>
<keyword evidence="2" id="KW-0472">Membrane</keyword>
<dbReference type="AlphaFoldDB" id="A0A7C9LHW9"/>
<dbReference type="Proteomes" id="UP000480122">
    <property type="component" value="Unassembled WGS sequence"/>
</dbReference>
<dbReference type="EMBL" id="WODA01000020">
    <property type="protein sequence ID" value="MUN07534.1"/>
    <property type="molecule type" value="Genomic_DNA"/>
</dbReference>
<feature type="compositionally biased region" description="Gly residues" evidence="1">
    <location>
        <begin position="129"/>
        <end position="140"/>
    </location>
</feature>
<gene>
    <name evidence="3" type="ORF">GLX25_10450</name>
</gene>
<proteinExistence type="predicted"/>
<feature type="compositionally biased region" description="Low complexity" evidence="1">
    <location>
        <begin position="1"/>
        <end position="26"/>
    </location>
</feature>
<evidence type="ECO:0000313" key="4">
    <source>
        <dbReference type="Proteomes" id="UP000480122"/>
    </source>
</evidence>
<accession>A0A7C9LHW9</accession>
<name>A0A7C9LHW9_9MICO</name>
<sequence length="164" mass="16073">MTSQTTTTDAADPTTSPDAPATAATEPLPPASQTPPAAQTPPLFHPASPAEPAAGAPPAHDGPAAVVEPTPWYRRVWVVVVGALVAALVFFGAGFVAGNAAALFNGVVGVQTGVPAGPGFGGDRDGDGFAPGGGRPGFGEPGERPGFEDQDGDGDAETGSAQAF</sequence>
<keyword evidence="4" id="KW-1185">Reference proteome</keyword>
<organism evidence="3 4">
    <name type="scientific">Agromyces luteolus</name>
    <dbReference type="NCBI Taxonomy" id="88373"/>
    <lineage>
        <taxon>Bacteria</taxon>
        <taxon>Bacillati</taxon>
        <taxon>Actinomycetota</taxon>
        <taxon>Actinomycetes</taxon>
        <taxon>Micrococcales</taxon>
        <taxon>Microbacteriaceae</taxon>
        <taxon>Agromyces</taxon>
    </lineage>
</organism>